<evidence type="ECO:0000313" key="3">
    <source>
        <dbReference type="EMBL" id="MBD8501930.1"/>
    </source>
</evidence>
<protein>
    <submittedName>
        <fullName evidence="3">Diguanylate cyclase</fullName>
    </submittedName>
</protein>
<dbReference type="InterPro" id="IPR029787">
    <property type="entry name" value="Nucleotide_cyclase"/>
</dbReference>
<dbReference type="InterPro" id="IPR000160">
    <property type="entry name" value="GGDEF_dom"/>
</dbReference>
<accession>A0ABR9B6F3</accession>
<keyword evidence="1" id="KW-0812">Transmembrane</keyword>
<dbReference type="InterPro" id="IPR021796">
    <property type="entry name" value="Tll0287-like_dom"/>
</dbReference>
<keyword evidence="1" id="KW-1133">Transmembrane helix</keyword>
<dbReference type="SUPFAM" id="SSF55073">
    <property type="entry name" value="Nucleotide cyclase"/>
    <property type="match status" value="1"/>
</dbReference>
<comment type="caution">
    <text evidence="3">The sequence shown here is derived from an EMBL/GenBank/DDBJ whole genome shotgun (WGS) entry which is preliminary data.</text>
</comment>
<dbReference type="PROSITE" id="PS50887">
    <property type="entry name" value="GGDEF"/>
    <property type="match status" value="1"/>
</dbReference>
<dbReference type="PANTHER" id="PTHR46663">
    <property type="entry name" value="DIGUANYLATE CYCLASE DGCT-RELATED"/>
    <property type="match status" value="1"/>
</dbReference>
<dbReference type="Proteomes" id="UP000603602">
    <property type="component" value="Unassembled WGS sequence"/>
</dbReference>
<keyword evidence="4" id="KW-1185">Reference proteome</keyword>
<dbReference type="InterPro" id="IPR052163">
    <property type="entry name" value="DGC-Regulatory_Protein"/>
</dbReference>
<gene>
    <name evidence="3" type="ORF">IFO67_03455</name>
</gene>
<dbReference type="SMART" id="SM00267">
    <property type="entry name" value="GGDEF"/>
    <property type="match status" value="1"/>
</dbReference>
<dbReference type="EMBL" id="JACYTO010000001">
    <property type="protein sequence ID" value="MBD8501930.1"/>
    <property type="molecule type" value="Genomic_DNA"/>
</dbReference>
<keyword evidence="1" id="KW-0472">Membrane</keyword>
<dbReference type="Pfam" id="PF00990">
    <property type="entry name" value="GGDEF"/>
    <property type="match status" value="1"/>
</dbReference>
<feature type="domain" description="GGDEF" evidence="2">
    <location>
        <begin position="338"/>
        <end position="471"/>
    </location>
</feature>
<dbReference type="Pfam" id="PF11845">
    <property type="entry name" value="Tll0287-like"/>
    <property type="match status" value="1"/>
</dbReference>
<evidence type="ECO:0000313" key="4">
    <source>
        <dbReference type="Proteomes" id="UP000603602"/>
    </source>
</evidence>
<dbReference type="PANTHER" id="PTHR46663:SF2">
    <property type="entry name" value="GGDEF DOMAIN-CONTAINING PROTEIN"/>
    <property type="match status" value="1"/>
</dbReference>
<proteinExistence type="predicted"/>
<organism evidence="3 4">
    <name type="scientific">Thauera sedimentorum</name>
    <dbReference type="NCBI Taxonomy" id="2767595"/>
    <lineage>
        <taxon>Bacteria</taxon>
        <taxon>Pseudomonadati</taxon>
        <taxon>Pseudomonadota</taxon>
        <taxon>Betaproteobacteria</taxon>
        <taxon>Rhodocyclales</taxon>
        <taxon>Zoogloeaceae</taxon>
        <taxon>Thauera</taxon>
    </lineage>
</organism>
<feature type="transmembrane region" description="Helical" evidence="1">
    <location>
        <begin position="39"/>
        <end position="60"/>
    </location>
</feature>
<reference evidence="4" key="1">
    <citation type="submission" date="2023-07" db="EMBL/GenBank/DDBJ databases">
        <title>Thauera sp. CAU 1555 isolated from sand of Yaerae Beach.</title>
        <authorList>
            <person name="Kim W."/>
        </authorList>
    </citation>
    <scope>NUCLEOTIDE SEQUENCE [LARGE SCALE GENOMIC DNA]</scope>
    <source>
        <strain evidence="4">CAU 1555</strain>
    </source>
</reference>
<sequence length="480" mass="53389">MVRTGLAGCASAEDAAVSETAGSFAAAPGARLLKRFRRYIAVLVAVWVGAALPFMLLGVLEWRQIAADTEALARERGEALFRLIELTREWNARHGGVYVPVTGHLQPNPYLVHPRRDLVANDGGELTMVNPAFMTRQVAELAAERTGVQFRITSLKPIRPDNAGDIWEGDSLRRFERGEMDQRIAFFGEYRLGDTLRPVHRYIAPLHVTPACMSCHVTQGYKVGDIRGGISVTMPAESLLAHRDERQRESVLVLLGSYLLTAGLLHAFVARARRHYLTLEDLARRQESVIVERTRELKLLNEDLRRKAHHDPLTMLPNRLLFNDRLDSALNHARRYERSFALLLVDLDYFKEVNDAYGHATGDELLVDVSRRLESCVREADTVARLGGDEFAILLSETTDAGEADEVARRVVELLGEPYVLTAGMARVSASVGVARYPAHGEDAESLLRHADQAMYAVKLGGRNGWRVYAPTMSAGRPGH</sequence>
<evidence type="ECO:0000256" key="1">
    <source>
        <dbReference type="SAM" id="Phobius"/>
    </source>
</evidence>
<name>A0ABR9B6F3_9RHOO</name>
<dbReference type="NCBIfam" id="TIGR00254">
    <property type="entry name" value="GGDEF"/>
    <property type="match status" value="1"/>
</dbReference>
<dbReference type="Gene3D" id="3.30.70.270">
    <property type="match status" value="1"/>
</dbReference>
<dbReference type="InterPro" id="IPR043128">
    <property type="entry name" value="Rev_trsase/Diguanyl_cyclase"/>
</dbReference>
<dbReference type="CDD" id="cd01949">
    <property type="entry name" value="GGDEF"/>
    <property type="match status" value="1"/>
</dbReference>
<evidence type="ECO:0000259" key="2">
    <source>
        <dbReference type="PROSITE" id="PS50887"/>
    </source>
</evidence>